<evidence type="ECO:0000256" key="5">
    <source>
        <dbReference type="ARBA" id="ARBA00023277"/>
    </source>
</evidence>
<keyword evidence="3" id="KW-0521">NADP</keyword>
<keyword evidence="2" id="KW-0313">Glucose metabolism</keyword>
<dbReference type="Pfam" id="PF02781">
    <property type="entry name" value="G6PD_C"/>
    <property type="match status" value="1"/>
</dbReference>
<dbReference type="Proteomes" id="UP001321486">
    <property type="component" value="Chromosome"/>
</dbReference>
<dbReference type="PANTHER" id="PTHR23429">
    <property type="entry name" value="GLUCOSE-6-PHOSPHATE 1-DEHYDROGENASE G6PD"/>
    <property type="match status" value="1"/>
</dbReference>
<evidence type="ECO:0000313" key="9">
    <source>
        <dbReference type="Proteomes" id="UP001321486"/>
    </source>
</evidence>
<evidence type="ECO:0000259" key="7">
    <source>
        <dbReference type="Pfam" id="PF02781"/>
    </source>
</evidence>
<name>A0ABM8GR70_9MICO</name>
<evidence type="ECO:0000256" key="1">
    <source>
        <dbReference type="ARBA" id="ARBA00004937"/>
    </source>
</evidence>
<dbReference type="Pfam" id="PF00479">
    <property type="entry name" value="G6PD_N"/>
    <property type="match status" value="1"/>
</dbReference>
<reference evidence="9" key="1">
    <citation type="journal article" date="2019" name="Int. J. Syst. Evol. Microbiol.">
        <title>The Global Catalogue of Microorganisms (GCM) 10K type strain sequencing project: providing services to taxonomists for standard genome sequencing and annotation.</title>
        <authorList>
            <consortium name="The Broad Institute Genomics Platform"/>
            <consortium name="The Broad Institute Genome Sequencing Center for Infectious Disease"/>
            <person name="Wu L."/>
            <person name="Ma J."/>
        </authorList>
    </citation>
    <scope>NUCLEOTIDE SEQUENCE [LARGE SCALE GENOMIC DNA]</scope>
    <source>
        <strain evidence="9">NBRC 108728</strain>
    </source>
</reference>
<dbReference type="RefSeq" id="WP_286343837.1">
    <property type="nucleotide sequence ID" value="NZ_AP027732.1"/>
</dbReference>
<comment type="pathway">
    <text evidence="1">Carbohydrate degradation; pentose phosphate pathway; D-ribulose 5-phosphate from D-glucose 6-phosphate (oxidative stage): step 1/3.</text>
</comment>
<keyword evidence="9" id="KW-1185">Reference proteome</keyword>
<gene>
    <name evidence="8" type="primary">zwf_1</name>
    <name evidence="8" type="ORF">GCM10025867_32040</name>
</gene>
<dbReference type="PIRSF" id="PIRSF000110">
    <property type="entry name" value="G6PD"/>
    <property type="match status" value="1"/>
</dbReference>
<evidence type="ECO:0000256" key="4">
    <source>
        <dbReference type="ARBA" id="ARBA00023002"/>
    </source>
</evidence>
<dbReference type="EMBL" id="AP027732">
    <property type="protein sequence ID" value="BDZ50963.1"/>
    <property type="molecule type" value="Genomic_DNA"/>
</dbReference>
<dbReference type="NCBIfam" id="NF009492">
    <property type="entry name" value="PRK12853.1-3"/>
    <property type="match status" value="1"/>
</dbReference>
<dbReference type="Gene3D" id="3.40.50.720">
    <property type="entry name" value="NAD(P)-binding Rossmann-like Domain"/>
    <property type="match status" value="1"/>
</dbReference>
<evidence type="ECO:0000259" key="6">
    <source>
        <dbReference type="Pfam" id="PF00479"/>
    </source>
</evidence>
<feature type="domain" description="Glucose-6-phosphate dehydrogenase NAD-binding" evidence="6">
    <location>
        <begin position="8"/>
        <end position="170"/>
    </location>
</feature>
<dbReference type="InterPro" id="IPR022674">
    <property type="entry name" value="G6P_DH_NAD-bd"/>
</dbReference>
<feature type="domain" description="Glucose-6-phosphate dehydrogenase C-terminal" evidence="7">
    <location>
        <begin position="176"/>
        <end position="453"/>
    </location>
</feature>
<dbReference type="InterPro" id="IPR036291">
    <property type="entry name" value="NAD(P)-bd_dom_sf"/>
</dbReference>
<sequence length="458" mass="49882">MTETSTLIILGASGDLTERLLLPGLASLLKSDRGVDVKLIGTGRSERSPKEWDAVVKTAFNGDAGSDLAKRTLASSEYIQGDPTSPAHLEKLFEASEGDPVMYFALPPAISVKVIKALEKITLPEGLRLALEKPFGSDEAGARDLNEELLKVVSEDRIHRTDHFLGRSTVLDIIGLRFANRLFEPVWNSDNIAKVEIFYDEILGLEGRAQYYDKAGALIDMIQSHLLQILAIIAMDAPASIDAVELRSEIARVLRATWVKDGDPITASRRGQYAAGTISGKEVPAYADEDGVDDARQTETLAEVEFEIKTRRWAGVPFVLRSGKGMSKIRKEVLITFKPVPVLPAGLKGASSPDSLRIEISPETLELGVTTNGKGNPFSLEKSVFKTDLGKPELTPYGEVLSGIFHDDPTLSIRGDVAERCWAIVQPVIDAWKSNMVPLETYPAGSSGPVEWETSKEA</sequence>
<organism evidence="8 9">
    <name type="scientific">Frondihabitans sucicola</name>
    <dbReference type="NCBI Taxonomy" id="1268041"/>
    <lineage>
        <taxon>Bacteria</taxon>
        <taxon>Bacillati</taxon>
        <taxon>Actinomycetota</taxon>
        <taxon>Actinomycetes</taxon>
        <taxon>Micrococcales</taxon>
        <taxon>Microbacteriaceae</taxon>
        <taxon>Frondihabitans</taxon>
    </lineage>
</organism>
<keyword evidence="4" id="KW-0560">Oxidoreductase</keyword>
<evidence type="ECO:0000256" key="2">
    <source>
        <dbReference type="ARBA" id="ARBA00022526"/>
    </source>
</evidence>
<evidence type="ECO:0000313" key="8">
    <source>
        <dbReference type="EMBL" id="BDZ50963.1"/>
    </source>
</evidence>
<dbReference type="PRINTS" id="PR00079">
    <property type="entry name" value="G6PDHDRGNASE"/>
</dbReference>
<protein>
    <submittedName>
        <fullName evidence="8">Glucose-6-phosphate 1-dehydrogenase</fullName>
    </submittedName>
</protein>
<accession>A0ABM8GR70</accession>
<dbReference type="SUPFAM" id="SSF51735">
    <property type="entry name" value="NAD(P)-binding Rossmann-fold domains"/>
    <property type="match status" value="1"/>
</dbReference>
<dbReference type="SUPFAM" id="SSF55347">
    <property type="entry name" value="Glyceraldehyde-3-phosphate dehydrogenase-like, C-terminal domain"/>
    <property type="match status" value="1"/>
</dbReference>
<dbReference type="Gene3D" id="3.30.360.10">
    <property type="entry name" value="Dihydrodipicolinate Reductase, domain 2"/>
    <property type="match status" value="1"/>
</dbReference>
<dbReference type="InterPro" id="IPR022675">
    <property type="entry name" value="G6P_DH_C"/>
</dbReference>
<proteinExistence type="predicted"/>
<keyword evidence="5" id="KW-0119">Carbohydrate metabolism</keyword>
<evidence type="ECO:0000256" key="3">
    <source>
        <dbReference type="ARBA" id="ARBA00022857"/>
    </source>
</evidence>
<dbReference type="InterPro" id="IPR001282">
    <property type="entry name" value="G6P_DH"/>
</dbReference>
<dbReference type="PANTHER" id="PTHR23429:SF0">
    <property type="entry name" value="GLUCOSE-6-PHOSPHATE 1-DEHYDROGENASE"/>
    <property type="match status" value="1"/>
</dbReference>